<evidence type="ECO:0000313" key="1">
    <source>
        <dbReference type="EMBL" id="MPM61832.1"/>
    </source>
</evidence>
<sequence length="67" mass="8138">MNTYINKEEVKDFLMGISVRCSKGEVKEFLKEFYKEYYDELEKSSDTVTERKFQCERYGFTYAELYS</sequence>
<gene>
    <name evidence="1" type="ORF">SDC9_108695</name>
</gene>
<proteinExistence type="predicted"/>
<protein>
    <submittedName>
        <fullName evidence="1">Uncharacterized protein</fullName>
    </submittedName>
</protein>
<dbReference type="EMBL" id="VSSQ01018548">
    <property type="protein sequence ID" value="MPM61832.1"/>
    <property type="molecule type" value="Genomic_DNA"/>
</dbReference>
<name>A0A645B8U0_9ZZZZ</name>
<dbReference type="AlphaFoldDB" id="A0A645B8U0"/>
<accession>A0A645B8U0</accession>
<reference evidence="1" key="1">
    <citation type="submission" date="2019-08" db="EMBL/GenBank/DDBJ databases">
        <authorList>
            <person name="Kucharzyk K."/>
            <person name="Murdoch R.W."/>
            <person name="Higgins S."/>
            <person name="Loffler F."/>
        </authorList>
    </citation>
    <scope>NUCLEOTIDE SEQUENCE</scope>
</reference>
<comment type="caution">
    <text evidence="1">The sequence shown here is derived from an EMBL/GenBank/DDBJ whole genome shotgun (WGS) entry which is preliminary data.</text>
</comment>
<organism evidence="1">
    <name type="scientific">bioreactor metagenome</name>
    <dbReference type="NCBI Taxonomy" id="1076179"/>
    <lineage>
        <taxon>unclassified sequences</taxon>
        <taxon>metagenomes</taxon>
        <taxon>ecological metagenomes</taxon>
    </lineage>
</organism>